<evidence type="ECO:0000313" key="2">
    <source>
        <dbReference type="EMBL" id="MCU9848320.1"/>
    </source>
</evidence>
<organism evidence="2 3">
    <name type="scientific">Albidovulum salinarum</name>
    <dbReference type="NCBI Taxonomy" id="2984153"/>
    <lineage>
        <taxon>Bacteria</taxon>
        <taxon>Pseudomonadati</taxon>
        <taxon>Pseudomonadota</taxon>
        <taxon>Alphaproteobacteria</taxon>
        <taxon>Rhodobacterales</taxon>
        <taxon>Paracoccaceae</taxon>
        <taxon>Albidovulum</taxon>
    </lineage>
</organism>
<dbReference type="PANTHER" id="PTHR39600:SF1">
    <property type="entry name" value="PEPTIDASE INHIBITOR I78 FAMILY PROTEIN"/>
    <property type="match status" value="1"/>
</dbReference>
<keyword evidence="1" id="KW-0732">Signal</keyword>
<dbReference type="InterPro" id="IPR021719">
    <property type="entry name" value="Prot_inh_I78"/>
</dbReference>
<feature type="signal peptide" evidence="1">
    <location>
        <begin position="1"/>
        <end position="23"/>
    </location>
</feature>
<evidence type="ECO:0000313" key="3">
    <source>
        <dbReference type="Proteomes" id="UP001209535"/>
    </source>
</evidence>
<proteinExistence type="predicted"/>
<sequence length="90" mass="9284">MKASAIFLAIPLLAACVEAPASPAVPAEATCSAESLQHLVGQPENAFDPTGLDEPVRVVHPDEAVTMDYNPGRLNVEIGADGMIAAIRCG</sequence>
<keyword evidence="3" id="KW-1185">Reference proteome</keyword>
<dbReference type="PROSITE" id="PS51257">
    <property type="entry name" value="PROKAR_LIPOPROTEIN"/>
    <property type="match status" value="1"/>
</dbReference>
<gene>
    <name evidence="2" type="ORF">OEZ60_09895</name>
</gene>
<name>A0ABT2X973_9RHOB</name>
<evidence type="ECO:0000256" key="1">
    <source>
        <dbReference type="SAM" id="SignalP"/>
    </source>
</evidence>
<reference evidence="2 3" key="1">
    <citation type="submission" date="2022-10" db="EMBL/GenBank/DDBJ databases">
        <title>Defluviimonas sp. nov., isolated from ocean surface sediments.</title>
        <authorList>
            <person name="He W."/>
            <person name="Wang L."/>
            <person name="Zhang D.-F."/>
        </authorList>
    </citation>
    <scope>NUCLEOTIDE SEQUENCE [LARGE SCALE GENOMIC DNA]</scope>
    <source>
        <strain evidence="2 3">WL0024</strain>
    </source>
</reference>
<dbReference type="Proteomes" id="UP001209535">
    <property type="component" value="Unassembled WGS sequence"/>
</dbReference>
<comment type="caution">
    <text evidence="2">The sequence shown here is derived from an EMBL/GenBank/DDBJ whole genome shotgun (WGS) entry which is preliminary data.</text>
</comment>
<dbReference type="EMBL" id="JAOVQO010000008">
    <property type="protein sequence ID" value="MCU9848320.1"/>
    <property type="molecule type" value="Genomic_DNA"/>
</dbReference>
<protein>
    <submittedName>
        <fullName evidence="2">I78 family peptidase inhibitor</fullName>
    </submittedName>
</protein>
<accession>A0ABT2X973</accession>
<dbReference type="Pfam" id="PF11720">
    <property type="entry name" value="Inhibitor_I78"/>
    <property type="match status" value="1"/>
</dbReference>
<dbReference type="Gene3D" id="3.30.10.10">
    <property type="entry name" value="Trypsin Inhibitor V, subunit A"/>
    <property type="match status" value="1"/>
</dbReference>
<dbReference type="PANTHER" id="PTHR39600">
    <property type="entry name" value="PEPTIDASE INHIBITOR I78 FAMILY PROTEIN"/>
    <property type="match status" value="1"/>
</dbReference>
<dbReference type="RefSeq" id="WP_263335506.1">
    <property type="nucleotide sequence ID" value="NZ_JAOVQO010000008.1"/>
</dbReference>
<feature type="chain" id="PRO_5045170575" evidence="1">
    <location>
        <begin position="24"/>
        <end position="90"/>
    </location>
</feature>